<keyword evidence="4" id="KW-0460">Magnesium</keyword>
<dbReference type="SMART" id="SM00437">
    <property type="entry name" value="TOP1Ac"/>
    <property type="match status" value="1"/>
</dbReference>
<dbReference type="InterPro" id="IPR013497">
    <property type="entry name" value="Topo_IA_cen"/>
</dbReference>
<dbReference type="InterPro" id="IPR005733">
    <property type="entry name" value="TopoI_bac-type"/>
</dbReference>
<dbReference type="InterPro" id="IPR000380">
    <property type="entry name" value="Topo_IA"/>
</dbReference>
<feature type="site" description="Interaction with DNA" evidence="8">
    <location>
        <position position="143"/>
    </location>
</feature>
<evidence type="ECO:0000256" key="5">
    <source>
        <dbReference type="ARBA" id="ARBA00023029"/>
    </source>
</evidence>
<keyword evidence="5 8" id="KW-0799">Topoisomerase</keyword>
<dbReference type="InterPro" id="IPR013824">
    <property type="entry name" value="Topo_IA_cen_sub1"/>
</dbReference>
<comment type="subunit">
    <text evidence="8">Monomer.</text>
</comment>
<evidence type="ECO:0000256" key="2">
    <source>
        <dbReference type="ARBA" id="ARBA00009446"/>
    </source>
</evidence>
<evidence type="ECO:0000256" key="3">
    <source>
        <dbReference type="ARBA" id="ARBA00022723"/>
    </source>
</evidence>
<dbReference type="Gene3D" id="3.40.50.140">
    <property type="match status" value="1"/>
</dbReference>
<dbReference type="InterPro" id="IPR025589">
    <property type="entry name" value="Toprim_C_rpt"/>
</dbReference>
<dbReference type="Pfam" id="PF01751">
    <property type="entry name" value="Toprim"/>
    <property type="match status" value="1"/>
</dbReference>
<dbReference type="EMBL" id="JAETXX010000007">
    <property type="protein sequence ID" value="MCF8715422.1"/>
    <property type="molecule type" value="Genomic_DNA"/>
</dbReference>
<dbReference type="PROSITE" id="PS00396">
    <property type="entry name" value="TOPO_IA_1"/>
    <property type="match status" value="1"/>
</dbReference>
<comment type="similarity">
    <text evidence="2 8">Belongs to the type IA topoisomerase family.</text>
</comment>
<dbReference type="HAMAP" id="MF_00952">
    <property type="entry name" value="Topoisom_1_prok"/>
    <property type="match status" value="1"/>
</dbReference>
<evidence type="ECO:0000313" key="13">
    <source>
        <dbReference type="Proteomes" id="UP000829517"/>
    </source>
</evidence>
<dbReference type="PRINTS" id="PR00417">
    <property type="entry name" value="PRTPISMRASEI"/>
</dbReference>
<dbReference type="Gene3D" id="1.10.460.10">
    <property type="entry name" value="Topoisomerase I, domain 2"/>
    <property type="match status" value="2"/>
</dbReference>
<keyword evidence="7 8" id="KW-0413">Isomerase</keyword>
<feature type="region of interest" description="Disordered" evidence="9">
    <location>
        <begin position="576"/>
        <end position="595"/>
    </location>
</feature>
<dbReference type="Proteomes" id="UP000829517">
    <property type="component" value="Unassembled WGS sequence"/>
</dbReference>
<reference evidence="12 13" key="1">
    <citation type="submission" date="2021-01" db="EMBL/GenBank/DDBJ databases">
        <title>Genome sequencing of Joostella atrarenae M1-2 (= KCTC 23194).</title>
        <authorList>
            <person name="Zakaria M.R."/>
            <person name="Lam M.Q."/>
            <person name="Chong C.S."/>
        </authorList>
    </citation>
    <scope>NUCLEOTIDE SEQUENCE [LARGE SCALE GENOMIC DNA]</scope>
    <source>
        <strain evidence="12 13">M1-2</strain>
    </source>
</reference>
<dbReference type="InterPro" id="IPR034149">
    <property type="entry name" value="TOPRIM_TopoI"/>
</dbReference>
<feature type="site" description="Interaction with DNA" evidence="8">
    <location>
        <position position="33"/>
    </location>
</feature>
<comment type="function">
    <text evidence="8">Releases the supercoiling and torsional tension of DNA, which is introduced during the DNA replication and transcription, by transiently cleaving and rejoining one strand of the DNA duplex. Introduces a single-strand break via transesterification at a target site in duplex DNA. The scissile phosphodiester is attacked by the catalytic tyrosine of the enzyme, resulting in the formation of a DNA-(5'-phosphotyrosyl)-enzyme intermediate and the expulsion of a 3'-OH DNA strand. The free DNA strand then undergoes passage around the unbroken strand, thus removing DNA supercoils. Finally, in the religation step, the DNA 3'-OH attacks the covalent intermediate to expel the active-site tyrosine and restore the DNA phosphodiester backbone.</text>
</comment>
<dbReference type="NCBIfam" id="TIGR01051">
    <property type="entry name" value="topA_bact"/>
    <property type="match status" value="1"/>
</dbReference>
<dbReference type="PANTHER" id="PTHR42785">
    <property type="entry name" value="DNA TOPOISOMERASE, TYPE IA, CORE"/>
    <property type="match status" value="1"/>
</dbReference>
<feature type="site" description="Interaction with DNA" evidence="8">
    <location>
        <position position="139"/>
    </location>
</feature>
<dbReference type="InterPro" id="IPR023406">
    <property type="entry name" value="Topo_IA_AS"/>
</dbReference>
<organism evidence="12 13">
    <name type="scientific">Joostella atrarenae</name>
    <dbReference type="NCBI Taxonomy" id="679257"/>
    <lineage>
        <taxon>Bacteria</taxon>
        <taxon>Pseudomonadati</taxon>
        <taxon>Bacteroidota</taxon>
        <taxon>Flavobacteriia</taxon>
        <taxon>Flavobacteriales</taxon>
        <taxon>Flavobacteriaceae</taxon>
        <taxon>Joostella</taxon>
    </lineage>
</organism>
<dbReference type="Pfam" id="PF01131">
    <property type="entry name" value="Topoisom_bac"/>
    <property type="match status" value="1"/>
</dbReference>
<evidence type="ECO:0000256" key="6">
    <source>
        <dbReference type="ARBA" id="ARBA00023125"/>
    </source>
</evidence>
<keyword evidence="3" id="KW-0479">Metal-binding</keyword>
<feature type="compositionally biased region" description="Basic and acidic residues" evidence="9">
    <location>
        <begin position="576"/>
        <end position="594"/>
    </location>
</feature>
<evidence type="ECO:0000256" key="4">
    <source>
        <dbReference type="ARBA" id="ARBA00022842"/>
    </source>
</evidence>
<feature type="region of interest" description="Disordered" evidence="9">
    <location>
        <begin position="814"/>
        <end position="838"/>
    </location>
</feature>
<dbReference type="PROSITE" id="PS50880">
    <property type="entry name" value="TOPRIM"/>
    <property type="match status" value="1"/>
</dbReference>
<dbReference type="InterPro" id="IPR013826">
    <property type="entry name" value="Topo_IA_cen_sub3"/>
</dbReference>
<dbReference type="SUPFAM" id="SSF56712">
    <property type="entry name" value="Prokaryotic type I DNA topoisomerase"/>
    <property type="match status" value="1"/>
</dbReference>
<dbReference type="InterPro" id="IPR023405">
    <property type="entry name" value="Topo_IA_core_domain"/>
</dbReference>
<feature type="site" description="Interaction with DNA" evidence="8">
    <location>
        <position position="155"/>
    </location>
</feature>
<keyword evidence="6 8" id="KW-0238">DNA-binding</keyword>
<dbReference type="PROSITE" id="PS52039">
    <property type="entry name" value="TOPO_IA_2"/>
    <property type="match status" value="1"/>
</dbReference>
<dbReference type="InterPro" id="IPR003601">
    <property type="entry name" value="Topo_IA_2"/>
</dbReference>
<accession>A0ABS9J4S3</accession>
<dbReference type="CDD" id="cd03363">
    <property type="entry name" value="TOPRIM_TopoIA_TopoI"/>
    <property type="match status" value="1"/>
</dbReference>
<dbReference type="Gene3D" id="2.70.20.10">
    <property type="entry name" value="Topoisomerase I, domain 3"/>
    <property type="match status" value="1"/>
</dbReference>
<proteinExistence type="inferred from homology"/>
<feature type="site" description="Interaction with DNA" evidence="8">
    <location>
        <position position="473"/>
    </location>
</feature>
<dbReference type="CDD" id="cd00186">
    <property type="entry name" value="TOP1Ac"/>
    <property type="match status" value="1"/>
</dbReference>
<dbReference type="SMART" id="SM00493">
    <property type="entry name" value="TOPRIM"/>
    <property type="match status" value="1"/>
</dbReference>
<evidence type="ECO:0000259" key="10">
    <source>
        <dbReference type="PROSITE" id="PS50880"/>
    </source>
</evidence>
<protein>
    <recommendedName>
        <fullName evidence="8">DNA topoisomerase 1</fullName>
        <ecNumber evidence="8">5.6.2.1</ecNumber>
    </recommendedName>
    <alternativeName>
        <fullName evidence="8">DNA topoisomerase I</fullName>
    </alternativeName>
</protein>
<feature type="site" description="Interaction with DNA" evidence="8">
    <location>
        <position position="286"/>
    </location>
</feature>
<dbReference type="InterPro" id="IPR013825">
    <property type="entry name" value="Topo_IA_cen_sub2"/>
</dbReference>
<feature type="site" description="Interaction with DNA" evidence="8">
    <location>
        <position position="148"/>
    </location>
</feature>
<dbReference type="RefSeq" id="WP_236959386.1">
    <property type="nucleotide sequence ID" value="NZ_JAETXX010000007.1"/>
</dbReference>
<dbReference type="EC" id="5.6.2.1" evidence="8"/>
<name>A0ABS9J4S3_9FLAO</name>
<dbReference type="InterPro" id="IPR006171">
    <property type="entry name" value="TOPRIM_dom"/>
</dbReference>
<gene>
    <name evidence="8 12" type="primary">topA</name>
    <name evidence="12" type="ORF">JM658_11340</name>
</gene>
<keyword evidence="13" id="KW-1185">Reference proteome</keyword>
<dbReference type="Pfam" id="PF13368">
    <property type="entry name" value="Toprim_C_rpt"/>
    <property type="match status" value="2"/>
</dbReference>
<evidence type="ECO:0000256" key="9">
    <source>
        <dbReference type="SAM" id="MobiDB-lite"/>
    </source>
</evidence>
<evidence type="ECO:0000256" key="7">
    <source>
        <dbReference type="ARBA" id="ARBA00023235"/>
    </source>
</evidence>
<feature type="domain" description="Toprim" evidence="10">
    <location>
        <begin position="3"/>
        <end position="113"/>
    </location>
</feature>
<evidence type="ECO:0000256" key="8">
    <source>
        <dbReference type="HAMAP-Rule" id="MF_00952"/>
    </source>
</evidence>
<evidence type="ECO:0000313" key="12">
    <source>
        <dbReference type="EMBL" id="MCF8715422.1"/>
    </source>
</evidence>
<feature type="site" description="Interaction with DNA" evidence="8">
    <location>
        <position position="140"/>
    </location>
</feature>
<dbReference type="Gene3D" id="1.10.290.10">
    <property type="entry name" value="Topoisomerase I, domain 4"/>
    <property type="match status" value="1"/>
</dbReference>
<comment type="caution">
    <text evidence="12">The sequence shown here is derived from an EMBL/GenBank/DDBJ whole genome shotgun (WGS) entry which is preliminary data.</text>
</comment>
<sequence length="838" mass="94794">MAKNLVIVESPAKAKTIEKFLGKDFKVASSFGHIADLPSKELGVDVEKDFKPKYIVSSDKKTVVKKLKDLVKSAETVWLASDEDREGEAIAWHLAEELKLEAGKTKRIVFNSITKSAVQKAIDNPRSIDYNLVNAQQARRVLDRLVGYELSPVLWKKIRTGLSAGRVQSVSVRLIVEREREIKEFTPEASFKIVAEFKNEEGKSFKAKINKSFKSKSAAKAFLDKNVSANFKISDLDTKPAKKTPAAPFTTSTLQQEAARKLYFSVGKTMNMAQRLYEAGLITYMRTDSVNLSSEAVEAAKDEIIKSYGKEFSKPRKYTGKSKGAQEAHEAIRPTDMTRHRVQIERDQARLYELIWKRTLASQMSDAQLERTNVKIEADKHDELFTANGEVLKFEGFLKVYLEGTDDEDEEQAGMLPALKVGETVYDNYISATERFTRPPYRYTEASLVKKLEELGIGRPSTYAPTISTIQNRGYVERGTIEGVERAYVQFVLENNNIKEEKLTENVGSDKGKLVPTDIGMIVNDFLVNHFSGILDYNFTAKVEQSFDDIASGEEDWTKMISSFYKDFHPKVKDVEENADRESGERVLGKDPESGRQLSVRLGRFGPMAQIGTAEEEEKPKFASLLPDQSIDTITFDQALDLFKLPRHIGTYEGEDVEVNVGRFGPYVRFGKSFVSLDKGEDVFEVDMDRATELILQKKKADAPIASYKDIDVTKGVGRFGPFIKWDGMFINVNKKYDFDNLSQADIEELIEDKLRKEREKVIHNWEEEGIRVEKARWGRSNIIKGKTKIELSKDIDATKLTLEEVKDLIEKKTPKKKAAKKKAPAKKKATTKAKTKK</sequence>
<comment type="catalytic activity">
    <reaction evidence="1 8">
        <text>ATP-independent breakage of single-stranded DNA, followed by passage and rejoining.</text>
        <dbReference type="EC" id="5.6.2.1"/>
    </reaction>
</comment>
<evidence type="ECO:0000259" key="11">
    <source>
        <dbReference type="PROSITE" id="PS52039"/>
    </source>
</evidence>
<dbReference type="InterPro" id="IPR028612">
    <property type="entry name" value="Topoisom_1_IA"/>
</dbReference>
<dbReference type="PANTHER" id="PTHR42785:SF1">
    <property type="entry name" value="DNA TOPOISOMERASE"/>
    <property type="match status" value="1"/>
</dbReference>
<dbReference type="SMART" id="SM00436">
    <property type="entry name" value="TOP1Bc"/>
    <property type="match status" value="1"/>
</dbReference>
<feature type="domain" description="Topo IA-type catalytic" evidence="11">
    <location>
        <begin position="129"/>
        <end position="572"/>
    </location>
</feature>
<dbReference type="InterPro" id="IPR003602">
    <property type="entry name" value="Topo_IA_DNA-bd_dom"/>
</dbReference>
<evidence type="ECO:0000256" key="1">
    <source>
        <dbReference type="ARBA" id="ARBA00000213"/>
    </source>
</evidence>
<feature type="active site" description="O-(5'-phospho-DNA)-tyrosine intermediate" evidence="8">
    <location>
        <position position="284"/>
    </location>
</feature>
<feature type="region of interest" description="Interaction with DNA" evidence="8">
    <location>
        <begin position="163"/>
        <end position="168"/>
    </location>
</feature>